<dbReference type="RefSeq" id="WP_127703116.1">
    <property type="nucleotide sequence ID" value="NZ_SACK01000001.1"/>
</dbReference>
<keyword evidence="2" id="KW-0067">ATP-binding</keyword>
<dbReference type="OrthoDB" id="7675395at2"/>
<feature type="signal peptide" evidence="1">
    <location>
        <begin position="1"/>
        <end position="22"/>
    </location>
</feature>
<evidence type="ECO:0000256" key="1">
    <source>
        <dbReference type="SAM" id="SignalP"/>
    </source>
</evidence>
<organism evidence="2 3">
    <name type="scientific">Mucilaginibacter limnophilus</name>
    <dbReference type="NCBI Taxonomy" id="1932778"/>
    <lineage>
        <taxon>Bacteria</taxon>
        <taxon>Pseudomonadati</taxon>
        <taxon>Bacteroidota</taxon>
        <taxon>Sphingobacteriia</taxon>
        <taxon>Sphingobacteriales</taxon>
        <taxon>Sphingobacteriaceae</taxon>
        <taxon>Mucilaginibacter</taxon>
    </lineage>
</organism>
<reference evidence="2 3" key="1">
    <citation type="submission" date="2019-01" db="EMBL/GenBank/DDBJ databases">
        <authorList>
            <person name="Chen W.-M."/>
        </authorList>
    </citation>
    <scope>NUCLEOTIDE SEQUENCE [LARGE SCALE GENOMIC DNA]</scope>
    <source>
        <strain evidence="2 3">YBJ-36</strain>
    </source>
</reference>
<feature type="chain" id="PRO_5018692960" evidence="1">
    <location>
        <begin position="23"/>
        <end position="274"/>
    </location>
</feature>
<keyword evidence="3" id="KW-1185">Reference proteome</keyword>
<dbReference type="Proteomes" id="UP000282759">
    <property type="component" value="Unassembled WGS sequence"/>
</dbReference>
<comment type="caution">
    <text evidence="2">The sequence shown here is derived from an EMBL/GenBank/DDBJ whole genome shotgun (WGS) entry which is preliminary data.</text>
</comment>
<proteinExistence type="predicted"/>
<gene>
    <name evidence="2" type="ORF">EOD41_02085</name>
</gene>
<dbReference type="EMBL" id="SACK01000001">
    <property type="protein sequence ID" value="RVU02751.1"/>
    <property type="molecule type" value="Genomic_DNA"/>
</dbReference>
<protein>
    <submittedName>
        <fullName evidence="2">ATP-binding protein</fullName>
    </submittedName>
</protein>
<sequence length="274" mass="29547">MKTLFKVSAAITLALSISAASAQQHRVVKLWETPNKLAIPESVFPDGKILYVALINGKPWDKDGVGSIGKVSTEGKIIDTAWVTGLNSPKGMGKHGNILYVADMDEVVTIDIKKGAVISKIKIDGAENLNDITIDKKGAIYVTDSKLGKVFKLDGNKGMLYLEGLKGLNGIKAVDNDLYVLADAMYRVDPAKKLTKITTLENGGDGIEPIGNGDFLVTAWQGYLYYVKADGTKDILLDTHTANIQTADIGYDPSTKTIYVPTFFAKSVAAYTLQ</sequence>
<dbReference type="SUPFAM" id="SSF63829">
    <property type="entry name" value="Calcium-dependent phosphotriesterase"/>
    <property type="match status" value="1"/>
</dbReference>
<dbReference type="AlphaFoldDB" id="A0A3S2X0S0"/>
<keyword evidence="2" id="KW-0547">Nucleotide-binding</keyword>
<evidence type="ECO:0000313" key="2">
    <source>
        <dbReference type="EMBL" id="RVU02751.1"/>
    </source>
</evidence>
<dbReference type="GO" id="GO:0005524">
    <property type="term" value="F:ATP binding"/>
    <property type="evidence" value="ECO:0007669"/>
    <property type="project" value="UniProtKB-KW"/>
</dbReference>
<dbReference type="InterPro" id="IPR011042">
    <property type="entry name" value="6-blade_b-propeller_TolB-like"/>
</dbReference>
<keyword evidence="1" id="KW-0732">Signal</keyword>
<accession>A0A3S2X0S0</accession>
<evidence type="ECO:0000313" key="3">
    <source>
        <dbReference type="Proteomes" id="UP000282759"/>
    </source>
</evidence>
<name>A0A3S2X0S0_9SPHI</name>
<dbReference type="Gene3D" id="2.120.10.30">
    <property type="entry name" value="TolB, C-terminal domain"/>
    <property type="match status" value="1"/>
</dbReference>